<name>A0A7U8GT76_NEPCE</name>
<dbReference type="EMBL" id="AAOW01000004">
    <property type="protein sequence ID" value="EAR62141.1"/>
    <property type="molecule type" value="Genomic_DNA"/>
</dbReference>
<protein>
    <recommendedName>
        <fullName evidence="1">PilZ domain-containing protein</fullName>
    </recommendedName>
</protein>
<dbReference type="AlphaFoldDB" id="A0A7U8GT76"/>
<dbReference type="Gene3D" id="2.40.10.220">
    <property type="entry name" value="predicted glycosyltransferase like domains"/>
    <property type="match status" value="1"/>
</dbReference>
<sequence length="193" mass="21984">MKADERRQYFRIEQRVSLELKIISESEISEHPSPTQFDVSPNFLLLSQLQEMEAESSHLLRKIAEKDSNISSFLKIVHDKIERIAQAVASTEMKIGNAAIQEVNISEGGLQFRQDHAIEQGAFLSLKLVFPESCIGVLIYAQCCRCDEMGDGSFVISVEFIRMPENCRMILARQIFESQARERKKLANDDSDD</sequence>
<proteinExistence type="predicted"/>
<dbReference type="Proteomes" id="UP000002171">
    <property type="component" value="Unassembled WGS sequence"/>
</dbReference>
<feature type="domain" description="PilZ" evidence="1">
    <location>
        <begin position="103"/>
        <end position="176"/>
    </location>
</feature>
<dbReference type="RefSeq" id="WP_007019778.1">
    <property type="nucleotide sequence ID" value="NZ_CH724125.1"/>
</dbReference>
<evidence type="ECO:0000313" key="3">
    <source>
        <dbReference type="Proteomes" id="UP000002171"/>
    </source>
</evidence>
<dbReference type="InterPro" id="IPR009875">
    <property type="entry name" value="PilZ_domain"/>
</dbReference>
<dbReference type="Pfam" id="PF07238">
    <property type="entry name" value="PilZ"/>
    <property type="match status" value="1"/>
</dbReference>
<comment type="caution">
    <text evidence="2">The sequence shown here is derived from an EMBL/GenBank/DDBJ whole genome shotgun (WGS) entry which is preliminary data.</text>
</comment>
<gene>
    <name evidence="2" type="ORF">MED92_10559</name>
</gene>
<reference evidence="2 3" key="1">
    <citation type="submission" date="2006-02" db="EMBL/GenBank/DDBJ databases">
        <authorList>
            <person name="Pinhassi J."/>
            <person name="Pedros-Alio C."/>
            <person name="Ferriera S."/>
            <person name="Johnson J."/>
            <person name="Kravitz S."/>
            <person name="Halpern A."/>
            <person name="Remington K."/>
            <person name="Beeson K."/>
            <person name="Tran B."/>
            <person name="Rogers Y.-H."/>
            <person name="Friedman R."/>
            <person name="Venter J.C."/>
        </authorList>
    </citation>
    <scope>NUCLEOTIDE SEQUENCE [LARGE SCALE GENOMIC DNA]</scope>
    <source>
        <strain evidence="2 3">MED92</strain>
    </source>
</reference>
<evidence type="ECO:0000259" key="1">
    <source>
        <dbReference type="Pfam" id="PF07238"/>
    </source>
</evidence>
<keyword evidence="3" id="KW-1185">Reference proteome</keyword>
<dbReference type="OrthoDB" id="9780702at2"/>
<evidence type="ECO:0000313" key="2">
    <source>
        <dbReference type="EMBL" id="EAR62141.1"/>
    </source>
</evidence>
<accession>A0A7U8GT76</accession>
<dbReference type="GO" id="GO:0035438">
    <property type="term" value="F:cyclic-di-GMP binding"/>
    <property type="evidence" value="ECO:0007669"/>
    <property type="project" value="InterPro"/>
</dbReference>
<organism evidence="2 3">
    <name type="scientific">Neptuniibacter caesariensis</name>
    <dbReference type="NCBI Taxonomy" id="207954"/>
    <lineage>
        <taxon>Bacteria</taxon>
        <taxon>Pseudomonadati</taxon>
        <taxon>Pseudomonadota</taxon>
        <taxon>Gammaproteobacteria</taxon>
        <taxon>Oceanospirillales</taxon>
        <taxon>Oceanospirillaceae</taxon>
        <taxon>Neptuniibacter</taxon>
    </lineage>
</organism>